<keyword evidence="1" id="KW-0812">Transmembrane</keyword>
<feature type="transmembrane region" description="Helical" evidence="1">
    <location>
        <begin position="35"/>
        <end position="52"/>
    </location>
</feature>
<gene>
    <name evidence="2" type="ORF">HW115_04780</name>
</gene>
<proteinExistence type="predicted"/>
<organism evidence="2 3">
    <name type="scientific">Oceaniferula marina</name>
    <dbReference type="NCBI Taxonomy" id="2748318"/>
    <lineage>
        <taxon>Bacteria</taxon>
        <taxon>Pseudomonadati</taxon>
        <taxon>Verrucomicrobiota</taxon>
        <taxon>Verrucomicrobiia</taxon>
        <taxon>Verrucomicrobiales</taxon>
        <taxon>Verrucomicrobiaceae</taxon>
        <taxon>Oceaniferula</taxon>
    </lineage>
</organism>
<protein>
    <submittedName>
        <fullName evidence="2">Uncharacterized protein</fullName>
    </submittedName>
</protein>
<accession>A0A851GGF8</accession>
<evidence type="ECO:0000256" key="1">
    <source>
        <dbReference type="SAM" id="Phobius"/>
    </source>
</evidence>
<evidence type="ECO:0000313" key="2">
    <source>
        <dbReference type="EMBL" id="NWK54911.1"/>
    </source>
</evidence>
<name>A0A851GGF8_9BACT</name>
<keyword evidence="1" id="KW-1133">Transmembrane helix</keyword>
<reference evidence="2 3" key="1">
    <citation type="submission" date="2020-07" db="EMBL/GenBank/DDBJ databases">
        <title>Roseicoccus Jingziensis gen. nov., sp. nov., isolated from coastal seawater.</title>
        <authorList>
            <person name="Feng X."/>
        </authorList>
    </citation>
    <scope>NUCLEOTIDE SEQUENCE [LARGE SCALE GENOMIC DNA]</scope>
    <source>
        <strain evidence="2 3">N1E253</strain>
    </source>
</reference>
<comment type="caution">
    <text evidence="2">The sequence shown here is derived from an EMBL/GenBank/DDBJ whole genome shotgun (WGS) entry which is preliminary data.</text>
</comment>
<dbReference type="RefSeq" id="WP_178931460.1">
    <property type="nucleotide sequence ID" value="NZ_JACBAZ010000002.1"/>
</dbReference>
<dbReference type="Proteomes" id="UP000557872">
    <property type="component" value="Unassembled WGS sequence"/>
</dbReference>
<dbReference type="AlphaFoldDB" id="A0A851GGF8"/>
<keyword evidence="3" id="KW-1185">Reference proteome</keyword>
<sequence>MGRLAQPQVRMVCLVQILVTTTIKSGEILKKLLSVMKNIVLFVWFLFVQISLGDQILIGHSRIGGEYYEMRLSRDMIHKGDTSLLLTKKIQEKCKKALAKKFPETKKYSLVCSSILHYKEGSICVFIFEGGSFRSFDSPGSIKDSAYVYYSLKGDVILPGRRRGVSP</sequence>
<dbReference type="EMBL" id="JACBAZ010000002">
    <property type="protein sequence ID" value="NWK54911.1"/>
    <property type="molecule type" value="Genomic_DNA"/>
</dbReference>
<keyword evidence="1" id="KW-0472">Membrane</keyword>
<evidence type="ECO:0000313" key="3">
    <source>
        <dbReference type="Proteomes" id="UP000557872"/>
    </source>
</evidence>